<accession>A0A4Y2PJF5</accession>
<reference evidence="1 2" key="1">
    <citation type="journal article" date="2019" name="Sci. Rep.">
        <title>Orb-weaving spider Araneus ventricosus genome elucidates the spidroin gene catalogue.</title>
        <authorList>
            <person name="Kono N."/>
            <person name="Nakamura H."/>
            <person name="Ohtoshi R."/>
            <person name="Moran D.A.P."/>
            <person name="Shinohara A."/>
            <person name="Yoshida Y."/>
            <person name="Fujiwara M."/>
            <person name="Mori M."/>
            <person name="Tomita M."/>
            <person name="Arakawa K."/>
        </authorList>
    </citation>
    <scope>NUCLEOTIDE SEQUENCE [LARGE SCALE GENOMIC DNA]</scope>
</reference>
<dbReference type="EMBL" id="BGPR01011241">
    <property type="protein sequence ID" value="GBN50327.1"/>
    <property type="molecule type" value="Genomic_DNA"/>
</dbReference>
<comment type="caution">
    <text evidence="1">The sequence shown here is derived from an EMBL/GenBank/DDBJ whole genome shotgun (WGS) entry which is preliminary data.</text>
</comment>
<gene>
    <name evidence="1" type="ORF">AVEN_204484_1</name>
</gene>
<feature type="non-terminal residue" evidence="1">
    <location>
        <position position="42"/>
    </location>
</feature>
<keyword evidence="2" id="KW-1185">Reference proteome</keyword>
<protein>
    <submittedName>
        <fullName evidence="1">Uncharacterized protein</fullName>
    </submittedName>
</protein>
<dbReference type="AlphaFoldDB" id="A0A4Y2PJF5"/>
<organism evidence="1 2">
    <name type="scientific">Araneus ventricosus</name>
    <name type="common">Orbweaver spider</name>
    <name type="synonym">Epeira ventricosa</name>
    <dbReference type="NCBI Taxonomy" id="182803"/>
    <lineage>
        <taxon>Eukaryota</taxon>
        <taxon>Metazoa</taxon>
        <taxon>Ecdysozoa</taxon>
        <taxon>Arthropoda</taxon>
        <taxon>Chelicerata</taxon>
        <taxon>Arachnida</taxon>
        <taxon>Araneae</taxon>
        <taxon>Araneomorphae</taxon>
        <taxon>Entelegynae</taxon>
        <taxon>Araneoidea</taxon>
        <taxon>Araneidae</taxon>
        <taxon>Araneus</taxon>
    </lineage>
</organism>
<dbReference type="Proteomes" id="UP000499080">
    <property type="component" value="Unassembled WGS sequence"/>
</dbReference>
<name>A0A4Y2PJF5_ARAVE</name>
<sequence>MDHVIRRWRIPKDLNPVLALILGFDDSRINPGSITFGEYGPK</sequence>
<proteinExistence type="predicted"/>
<evidence type="ECO:0000313" key="1">
    <source>
        <dbReference type="EMBL" id="GBN50327.1"/>
    </source>
</evidence>
<evidence type="ECO:0000313" key="2">
    <source>
        <dbReference type="Proteomes" id="UP000499080"/>
    </source>
</evidence>